<keyword evidence="7 13" id="KW-0812">Transmembrane</keyword>
<keyword evidence="10" id="KW-0921">Nickel transport</keyword>
<comment type="function">
    <text evidence="1">Efflux system for nickel and cobalt.</text>
</comment>
<evidence type="ECO:0000256" key="13">
    <source>
        <dbReference type="RuleBase" id="RU362101"/>
    </source>
</evidence>
<comment type="similarity">
    <text evidence="13">Belongs to the NiCoT transporter (TC 2.A.52) family.</text>
</comment>
<dbReference type="GO" id="GO:0015099">
    <property type="term" value="F:nickel cation transmembrane transporter activity"/>
    <property type="evidence" value="ECO:0007669"/>
    <property type="project" value="UniProtKB-UniRule"/>
</dbReference>
<reference evidence="14 15" key="1">
    <citation type="submission" date="2018-04" db="EMBL/GenBank/DDBJ databases">
        <title>Bordetella sp. HZ20 isolated from seawater.</title>
        <authorList>
            <person name="Sun C."/>
        </authorList>
    </citation>
    <scope>NUCLEOTIDE SEQUENCE [LARGE SCALE GENOMIC DNA]</scope>
    <source>
        <strain evidence="14 15">HZ20</strain>
    </source>
</reference>
<evidence type="ECO:0000256" key="2">
    <source>
        <dbReference type="ARBA" id="ARBA00004651"/>
    </source>
</evidence>
<dbReference type="PANTHER" id="PTHR40659:SF1">
    <property type="entry name" value="NICKEL_COBALT EFFLUX SYSTEM RCNA"/>
    <property type="match status" value="1"/>
</dbReference>
<evidence type="ECO:0000256" key="10">
    <source>
        <dbReference type="ARBA" id="ARBA00023112"/>
    </source>
</evidence>
<keyword evidence="12" id="KW-0170">Cobalt</keyword>
<accession>A0A2R4XPX4</accession>
<sequence length="317" mass="33492">MAQSQHPFAIAEQTVSTTSWFGLDQITAQISDLQSRFYRQLTSAVRAWQENPWNAWLLLTLSFAYGVFHALGPGHGKAVLAGYVLANRETLRNAATLSMIASIVQALVAIGLVGLAAGVLNLTGAMLTQITGWLELGAYALLTALGIWLVCKHVVRVVWSAIVSRMRDSALHRHAHDHHEHNLGDAGNCSSCSHTHLPAPEMVSGQLNLSKAIAAIIAIGLRPCSGAILVLVFALSQQMFWAGAGAALAMGLGTGITVATLAMGSVGARALTETATGARHQRAGRILGLMIQGGASIMVLTFGLLLLLATWRYGVSS</sequence>
<keyword evidence="4 13" id="KW-0813">Transport</keyword>
<keyword evidence="9" id="KW-0406">Ion transport</keyword>
<evidence type="ECO:0000256" key="5">
    <source>
        <dbReference type="ARBA" id="ARBA00022475"/>
    </source>
</evidence>
<keyword evidence="8 13" id="KW-1133">Transmembrane helix</keyword>
<dbReference type="InterPro" id="IPR051224">
    <property type="entry name" value="NiCoT_RcnA"/>
</dbReference>
<protein>
    <recommendedName>
        <fullName evidence="13">Nickel/cobalt efflux system</fullName>
    </recommendedName>
</protein>
<dbReference type="PANTHER" id="PTHR40659">
    <property type="entry name" value="NICKEL/COBALT EFFLUX SYSTEM RCNA"/>
    <property type="match status" value="1"/>
</dbReference>
<keyword evidence="5" id="KW-1003">Cell membrane</keyword>
<evidence type="ECO:0000256" key="11">
    <source>
        <dbReference type="ARBA" id="ARBA00023136"/>
    </source>
</evidence>
<evidence type="ECO:0000256" key="1">
    <source>
        <dbReference type="ARBA" id="ARBA00002510"/>
    </source>
</evidence>
<dbReference type="GO" id="GO:0046583">
    <property type="term" value="F:monoatomic cation efflux transmembrane transporter activity"/>
    <property type="evidence" value="ECO:0007669"/>
    <property type="project" value="TreeGrafter"/>
</dbReference>
<evidence type="ECO:0000256" key="9">
    <source>
        <dbReference type="ARBA" id="ARBA00023065"/>
    </source>
</evidence>
<evidence type="ECO:0000256" key="4">
    <source>
        <dbReference type="ARBA" id="ARBA00022448"/>
    </source>
</evidence>
<feature type="transmembrane region" description="Helical" evidence="13">
    <location>
        <begin position="240"/>
        <end position="266"/>
    </location>
</feature>
<dbReference type="Pfam" id="PF03824">
    <property type="entry name" value="NicO"/>
    <property type="match status" value="1"/>
</dbReference>
<feature type="transmembrane region" description="Helical" evidence="13">
    <location>
        <begin position="136"/>
        <end position="159"/>
    </location>
</feature>
<gene>
    <name evidence="14" type="ORF">DBV39_13575</name>
</gene>
<keyword evidence="15" id="KW-1185">Reference proteome</keyword>
<name>A0A2R4XPX4_9BURK</name>
<dbReference type="EMBL" id="CP028901">
    <property type="protein sequence ID" value="AWB35825.1"/>
    <property type="molecule type" value="Genomic_DNA"/>
</dbReference>
<dbReference type="OrthoDB" id="8617493at2"/>
<evidence type="ECO:0000313" key="14">
    <source>
        <dbReference type="EMBL" id="AWB35825.1"/>
    </source>
</evidence>
<keyword evidence="3" id="KW-0171">Cobalt transport</keyword>
<feature type="transmembrane region" description="Helical" evidence="13">
    <location>
        <begin position="286"/>
        <end position="311"/>
    </location>
</feature>
<evidence type="ECO:0000256" key="12">
    <source>
        <dbReference type="ARBA" id="ARBA00023285"/>
    </source>
</evidence>
<evidence type="ECO:0000256" key="8">
    <source>
        <dbReference type="ARBA" id="ARBA00022989"/>
    </source>
</evidence>
<evidence type="ECO:0000256" key="7">
    <source>
        <dbReference type="ARBA" id="ARBA00022692"/>
    </source>
</evidence>
<evidence type="ECO:0000313" key="15">
    <source>
        <dbReference type="Proteomes" id="UP000244571"/>
    </source>
</evidence>
<dbReference type="GO" id="GO:0005886">
    <property type="term" value="C:plasma membrane"/>
    <property type="evidence" value="ECO:0007669"/>
    <property type="project" value="UniProtKB-SubCell"/>
</dbReference>
<keyword evidence="11 13" id="KW-0472">Membrane</keyword>
<dbReference type="Proteomes" id="UP000244571">
    <property type="component" value="Chromosome"/>
</dbReference>
<organism evidence="14 15">
    <name type="scientific">Orrella marina</name>
    <dbReference type="NCBI Taxonomy" id="2163011"/>
    <lineage>
        <taxon>Bacteria</taxon>
        <taxon>Pseudomonadati</taxon>
        <taxon>Pseudomonadota</taxon>
        <taxon>Betaproteobacteria</taxon>
        <taxon>Burkholderiales</taxon>
        <taxon>Alcaligenaceae</taxon>
        <taxon>Orrella</taxon>
    </lineage>
</organism>
<dbReference type="AlphaFoldDB" id="A0A2R4XPX4"/>
<feature type="transmembrane region" description="Helical" evidence="13">
    <location>
        <begin position="212"/>
        <end position="234"/>
    </location>
</feature>
<dbReference type="InterPro" id="IPR011541">
    <property type="entry name" value="Ni/Co_transpt_high_affinity"/>
</dbReference>
<comment type="subcellular location">
    <subcellularLocation>
        <location evidence="2 13">Cell membrane</location>
        <topology evidence="2 13">Multi-pass membrane protein</topology>
    </subcellularLocation>
</comment>
<dbReference type="KEGG" id="boz:DBV39_13575"/>
<keyword evidence="6" id="KW-0533">Nickel</keyword>
<feature type="transmembrane region" description="Helical" evidence="13">
    <location>
        <begin position="93"/>
        <end position="116"/>
    </location>
</feature>
<proteinExistence type="inferred from homology"/>
<dbReference type="GO" id="GO:0032025">
    <property type="term" value="P:response to cobalt ion"/>
    <property type="evidence" value="ECO:0007669"/>
    <property type="project" value="TreeGrafter"/>
</dbReference>
<dbReference type="GO" id="GO:0010045">
    <property type="term" value="P:response to nickel cation"/>
    <property type="evidence" value="ECO:0007669"/>
    <property type="project" value="TreeGrafter"/>
</dbReference>
<dbReference type="GO" id="GO:0006824">
    <property type="term" value="P:cobalt ion transport"/>
    <property type="evidence" value="ECO:0007669"/>
    <property type="project" value="UniProtKB-KW"/>
</dbReference>
<evidence type="ECO:0000256" key="3">
    <source>
        <dbReference type="ARBA" id="ARBA00022426"/>
    </source>
</evidence>
<evidence type="ECO:0000256" key="6">
    <source>
        <dbReference type="ARBA" id="ARBA00022596"/>
    </source>
</evidence>